<dbReference type="PANTHER" id="PTHR23101:SF25">
    <property type="entry name" value="GTPASE-ACTIVATING PROTEIN AND VPS9 DOMAIN-CONTAINING PROTEIN 1"/>
    <property type="match status" value="1"/>
</dbReference>
<dbReference type="VEuPathDB" id="FungiDB:H257_10400"/>
<dbReference type="SMART" id="SM00167">
    <property type="entry name" value="VPS9"/>
    <property type="match status" value="1"/>
</dbReference>
<dbReference type="PANTHER" id="PTHR23101">
    <property type="entry name" value="RAB GDP/GTP EXCHANGE FACTOR"/>
    <property type="match status" value="1"/>
</dbReference>
<name>A0A6A5A0A5_APHAT</name>
<dbReference type="Gene3D" id="1.20.1050.80">
    <property type="entry name" value="VPS9 domain"/>
    <property type="match status" value="1"/>
</dbReference>
<comment type="caution">
    <text evidence="2">The sequence shown here is derived from an EMBL/GenBank/DDBJ whole genome shotgun (WGS) entry which is preliminary data.</text>
</comment>
<dbReference type="Pfam" id="PF02204">
    <property type="entry name" value="VPS9"/>
    <property type="match status" value="1"/>
</dbReference>
<dbReference type="GO" id="GO:0031267">
    <property type="term" value="F:small GTPase binding"/>
    <property type="evidence" value="ECO:0007669"/>
    <property type="project" value="TreeGrafter"/>
</dbReference>
<evidence type="ECO:0000259" key="1">
    <source>
        <dbReference type="PROSITE" id="PS51205"/>
    </source>
</evidence>
<proteinExistence type="predicted"/>
<evidence type="ECO:0000313" key="3">
    <source>
        <dbReference type="Proteomes" id="UP000469452"/>
    </source>
</evidence>
<dbReference type="AlphaFoldDB" id="A0A6A5A0A5"/>
<dbReference type="SUPFAM" id="SSF64268">
    <property type="entry name" value="PX domain"/>
    <property type="match status" value="1"/>
</dbReference>
<organism evidence="2 3">
    <name type="scientific">Aphanomyces astaci</name>
    <name type="common">Crayfish plague agent</name>
    <dbReference type="NCBI Taxonomy" id="112090"/>
    <lineage>
        <taxon>Eukaryota</taxon>
        <taxon>Sar</taxon>
        <taxon>Stramenopiles</taxon>
        <taxon>Oomycota</taxon>
        <taxon>Saprolegniomycetes</taxon>
        <taxon>Saprolegniales</taxon>
        <taxon>Verrucalvaceae</taxon>
        <taxon>Aphanomyces</taxon>
    </lineage>
</organism>
<protein>
    <recommendedName>
        <fullName evidence="1">VPS9 domain-containing protein</fullName>
    </recommendedName>
</protein>
<dbReference type="InterPro" id="IPR003123">
    <property type="entry name" value="VPS9"/>
</dbReference>
<evidence type="ECO:0000313" key="2">
    <source>
        <dbReference type="EMBL" id="KAF0751408.1"/>
    </source>
</evidence>
<sequence>MTVPPLSVETIDFDEANMEHRMSSYSNATDTTESSDENYQETWLESETMDDLISGKVFLDEIDVKDDLDGGDCTTINQLHDSPRRERLRSKTYSVCSTNSTCSCVSFTAKERCLSDLSACMDYTYLNSPALSVRVIGTATVGGLLLYSIRAEDETNGTWTIQKTYKELYTLYKQVKSVSTSPVDTPFWGTLHALRKCRVPKRLFRLKSRKSITCQRMVIMDSFIRQTAMIVQPTPLGPQRRQVLDLLRAFIGKSPNSTGPKRTTAEYLLRKSSFMQSASCTTCAAASEKPSATDIAKVISTAFDSHLAASCESFIDQFTHRAATLYVPPAKSLLAKKSSCLETRISKENADAMLDCIKTTMADFKAQLVDAPPVVEFLRSTRLKVVDPEAYEEVSQHVRREATSIVQTHIYVALEDDIAECLRGVVQDTHDEALVRKMRALGRKPQAWFGVKADFSDDDWIHARTELGAMDLCTLPIDKLKCIMNAAMGVYQTVVESHGGEANNPPCLTLSADDFVPIHIYVVVTSLLQNPLVTKELLALITDPTDLTGKLGFYFTNFIAAVEHIAQLSDTAL</sequence>
<reference evidence="2 3" key="1">
    <citation type="submission" date="2019-06" db="EMBL/GenBank/DDBJ databases">
        <title>Genomics analysis of Aphanomyces spp. identifies a new class of oomycete effector associated with host adaptation.</title>
        <authorList>
            <person name="Gaulin E."/>
        </authorList>
    </citation>
    <scope>NUCLEOTIDE SEQUENCE [LARGE SCALE GENOMIC DNA]</scope>
    <source>
        <strain evidence="2 3">E</strain>
    </source>
</reference>
<feature type="domain" description="VPS9" evidence="1">
    <location>
        <begin position="428"/>
        <end position="573"/>
    </location>
</feature>
<dbReference type="SUPFAM" id="SSF109993">
    <property type="entry name" value="VPS9 domain"/>
    <property type="match status" value="1"/>
</dbReference>
<gene>
    <name evidence="2" type="ORF">AaE_006386</name>
</gene>
<dbReference type="PROSITE" id="PS51205">
    <property type="entry name" value="VPS9"/>
    <property type="match status" value="1"/>
</dbReference>
<dbReference type="GO" id="GO:0005085">
    <property type="term" value="F:guanyl-nucleotide exchange factor activity"/>
    <property type="evidence" value="ECO:0007669"/>
    <property type="project" value="InterPro"/>
</dbReference>
<dbReference type="InterPro" id="IPR045046">
    <property type="entry name" value="Vps9-like"/>
</dbReference>
<dbReference type="GO" id="GO:0016192">
    <property type="term" value="P:vesicle-mediated transport"/>
    <property type="evidence" value="ECO:0007669"/>
    <property type="project" value="InterPro"/>
</dbReference>
<dbReference type="InterPro" id="IPR036871">
    <property type="entry name" value="PX_dom_sf"/>
</dbReference>
<dbReference type="GO" id="GO:0035091">
    <property type="term" value="F:phosphatidylinositol binding"/>
    <property type="evidence" value="ECO:0007669"/>
    <property type="project" value="InterPro"/>
</dbReference>
<dbReference type="GO" id="GO:0030139">
    <property type="term" value="C:endocytic vesicle"/>
    <property type="evidence" value="ECO:0007669"/>
    <property type="project" value="TreeGrafter"/>
</dbReference>
<dbReference type="EMBL" id="VJMI01011938">
    <property type="protein sequence ID" value="KAF0751408.1"/>
    <property type="molecule type" value="Genomic_DNA"/>
</dbReference>
<dbReference type="Proteomes" id="UP000469452">
    <property type="component" value="Unassembled WGS sequence"/>
</dbReference>
<dbReference type="GO" id="GO:0005829">
    <property type="term" value="C:cytosol"/>
    <property type="evidence" value="ECO:0007669"/>
    <property type="project" value="TreeGrafter"/>
</dbReference>
<dbReference type="InterPro" id="IPR037191">
    <property type="entry name" value="VPS9_dom_sf"/>
</dbReference>
<dbReference type="Gene3D" id="3.30.1520.10">
    <property type="entry name" value="Phox-like domain"/>
    <property type="match status" value="1"/>
</dbReference>
<accession>A0A6A5A0A5</accession>